<dbReference type="InterPro" id="IPR013658">
    <property type="entry name" value="SGL"/>
</dbReference>
<dbReference type="AlphaFoldDB" id="N6UY15"/>
<keyword evidence="3" id="KW-1185">Reference proteome</keyword>
<dbReference type="PANTHER" id="PTHR47064">
    <property type="entry name" value="PUTATIVE (AFU_ORTHOLOGUE AFUA_1G08990)-RELATED"/>
    <property type="match status" value="1"/>
</dbReference>
<dbReference type="PANTHER" id="PTHR47064:SF2">
    <property type="entry name" value="SMP-30_GLUCONOLACTONASE_LRE-LIKE REGION DOMAIN-CONTAINING PROTEIN-RELATED"/>
    <property type="match status" value="1"/>
</dbReference>
<dbReference type="PATRIC" id="fig|363754.4.peg.4915"/>
<dbReference type="SUPFAM" id="SSF63829">
    <property type="entry name" value="Calcium-dependent phosphotriesterase"/>
    <property type="match status" value="1"/>
</dbReference>
<feature type="domain" description="SMP-30/Gluconolactonase/LRE-like region" evidence="1">
    <location>
        <begin position="11"/>
        <end position="103"/>
    </location>
</feature>
<accession>N6UY15</accession>
<protein>
    <submittedName>
        <fullName evidence="2">Putative gluconolactonase protein</fullName>
    </submittedName>
</protein>
<dbReference type="Gene3D" id="2.120.10.30">
    <property type="entry name" value="TolB, C-terminal domain"/>
    <property type="match status" value="1"/>
</dbReference>
<evidence type="ECO:0000259" key="1">
    <source>
        <dbReference type="Pfam" id="PF08450"/>
    </source>
</evidence>
<organism evidence="2 3">
    <name type="scientific">Rhizobium freirei PRF 81</name>
    <dbReference type="NCBI Taxonomy" id="363754"/>
    <lineage>
        <taxon>Bacteria</taxon>
        <taxon>Pseudomonadati</taxon>
        <taxon>Pseudomonadota</taxon>
        <taxon>Alphaproteobacteria</taxon>
        <taxon>Hyphomicrobiales</taxon>
        <taxon>Rhizobiaceae</taxon>
        <taxon>Rhizobium/Agrobacterium group</taxon>
        <taxon>Rhizobium</taxon>
    </lineage>
</organism>
<proteinExistence type="predicted"/>
<dbReference type="STRING" id="363754.RHSP_05527"/>
<evidence type="ECO:0000313" key="3">
    <source>
        <dbReference type="Proteomes" id="UP000012429"/>
    </source>
</evidence>
<evidence type="ECO:0000313" key="2">
    <source>
        <dbReference type="EMBL" id="ENN85651.1"/>
    </source>
</evidence>
<dbReference type="EMBL" id="AQHN01000083">
    <property type="protein sequence ID" value="ENN85651.1"/>
    <property type="molecule type" value="Genomic_DNA"/>
</dbReference>
<reference evidence="2 3" key="1">
    <citation type="journal article" date="2012" name="BMC Genomics">
        <title>Genomic basis of broad host range and environmental adaptability of Rhizobium tropici CIAT 899 and Rhizobium sp. PRF 81 which are used in inoculants for common bean (Phaseolus vulgaris L.).</title>
        <authorList>
            <person name="Ormeno-Orrillo E."/>
            <person name="Menna P."/>
            <person name="Almeida L.G."/>
            <person name="Ollero F.J."/>
            <person name="Nicolas M.F."/>
            <person name="Pains Rodrigues E."/>
            <person name="Shigueyoshi Nakatani A."/>
            <person name="Silva Batista J.S."/>
            <person name="Oliveira Chueire L.M."/>
            <person name="Souza R.C."/>
            <person name="Ribeiro Vasconcelos A.T."/>
            <person name="Megias M."/>
            <person name="Hungria M."/>
            <person name="Martinez-Romero E."/>
        </authorList>
    </citation>
    <scope>NUCLEOTIDE SEQUENCE [LARGE SCALE GENOMIC DNA]</scope>
    <source>
        <strain evidence="2 3">PRF 81</strain>
    </source>
</reference>
<sequence>MARLAVVLFLLSRDEKKLHVADTGRIHSGDPQHIRVFNVDENWRLSGGVLHMISPGCGDGMRLDSDGNLWLSAADGAHCIAPDGHLVGKILVPEAASNLCFRDHQRLRDFAQPERCALMWETAGEGRQKR</sequence>
<dbReference type="InterPro" id="IPR011042">
    <property type="entry name" value="6-blade_b-propeller_TolB-like"/>
</dbReference>
<dbReference type="Pfam" id="PF08450">
    <property type="entry name" value="SGL"/>
    <property type="match status" value="1"/>
</dbReference>
<name>N6UY15_9HYPH</name>
<gene>
    <name evidence="2" type="ORF">RHSP_05527</name>
</gene>
<comment type="caution">
    <text evidence="2">The sequence shown here is derived from an EMBL/GenBank/DDBJ whole genome shotgun (WGS) entry which is preliminary data.</text>
</comment>
<dbReference type="Proteomes" id="UP000012429">
    <property type="component" value="Unassembled WGS sequence"/>
</dbReference>
<dbReference type="InterPro" id="IPR052988">
    <property type="entry name" value="Oryzine_lactonohydrolase"/>
</dbReference>